<proteinExistence type="predicted"/>
<reference evidence="1 2" key="1">
    <citation type="submission" date="2020-04" db="EMBL/GenBank/DDBJ databases">
        <title>Plant Genome Project.</title>
        <authorList>
            <person name="Zhang R.-G."/>
        </authorList>
    </citation>
    <scope>NUCLEOTIDE SEQUENCE [LARGE SCALE GENOMIC DNA]</scope>
    <source>
        <strain evidence="1">YNK0</strain>
        <tissue evidence="1">Leaf</tissue>
    </source>
</reference>
<name>A0A834Z5N8_TETSI</name>
<dbReference type="PANTHER" id="PTHR34191:SF20">
    <property type="entry name" value="LATE EMBRYOGENESIS ABUNDANT PROTEIN (LEA) FAMILY PROTEIN"/>
    <property type="match status" value="1"/>
</dbReference>
<evidence type="ECO:0000313" key="1">
    <source>
        <dbReference type="EMBL" id="KAF8402009.1"/>
    </source>
</evidence>
<dbReference type="AlphaFoldDB" id="A0A834Z5N8"/>
<comment type="caution">
    <text evidence="1">The sequence shown here is derived from an EMBL/GenBank/DDBJ whole genome shotgun (WGS) entry which is preliminary data.</text>
</comment>
<sequence length="95" mass="10241">MADSQQMFKAGECRGTAQAKTDEWIDSAKNTASTARDKTANAAQCTQESAQHGKEQTAGFLQQTGEQVMNMAHGAMDSMKNTLGVGDNNSHIYKK</sequence>
<gene>
    <name evidence="1" type="ORF">HHK36_012960</name>
</gene>
<keyword evidence="2" id="KW-1185">Reference proteome</keyword>
<dbReference type="EMBL" id="JABCRI010000008">
    <property type="protein sequence ID" value="KAF8402009.1"/>
    <property type="molecule type" value="Genomic_DNA"/>
</dbReference>
<organism evidence="1 2">
    <name type="scientific">Tetracentron sinense</name>
    <name type="common">Spur-leaf</name>
    <dbReference type="NCBI Taxonomy" id="13715"/>
    <lineage>
        <taxon>Eukaryota</taxon>
        <taxon>Viridiplantae</taxon>
        <taxon>Streptophyta</taxon>
        <taxon>Embryophyta</taxon>
        <taxon>Tracheophyta</taxon>
        <taxon>Spermatophyta</taxon>
        <taxon>Magnoliopsida</taxon>
        <taxon>Trochodendrales</taxon>
        <taxon>Trochodendraceae</taxon>
        <taxon>Tetracentron</taxon>
    </lineage>
</organism>
<protein>
    <submittedName>
        <fullName evidence="1">Uncharacterized protein</fullName>
    </submittedName>
</protein>
<dbReference type="Proteomes" id="UP000655225">
    <property type="component" value="Unassembled WGS sequence"/>
</dbReference>
<dbReference type="PANTHER" id="PTHR34191">
    <property type="entry name" value="LATE EMBRYOGENESIS ABUNDANT PROTEIN (LEA) FAMILY PROTEIN"/>
    <property type="match status" value="1"/>
</dbReference>
<dbReference type="OMA" id="EQMINMA"/>
<accession>A0A834Z5N8</accession>
<evidence type="ECO:0000313" key="2">
    <source>
        <dbReference type="Proteomes" id="UP000655225"/>
    </source>
</evidence>
<dbReference type="OrthoDB" id="1894923at2759"/>
<dbReference type="InterPro" id="IPR039624">
    <property type="entry name" value="LEA1/2/D7/KIN2"/>
</dbReference>